<gene>
    <name evidence="4" type="ORF">LFW2832_00818</name>
</gene>
<keyword evidence="1" id="KW-1015">Disulfide bond</keyword>
<accession>A0A5E4LQH1</accession>
<proteinExistence type="predicted"/>
<dbReference type="PROSITE" id="PS00195">
    <property type="entry name" value="GLUTAREDOXIN_1"/>
    <property type="match status" value="1"/>
</dbReference>
<dbReference type="PANTHER" id="PTHR34386">
    <property type="entry name" value="GLUTAREDOXIN"/>
    <property type="match status" value="1"/>
</dbReference>
<dbReference type="NCBIfam" id="TIGR02196">
    <property type="entry name" value="GlrX_YruB"/>
    <property type="match status" value="1"/>
</dbReference>
<dbReference type="InterPro" id="IPR036249">
    <property type="entry name" value="Thioredoxin-like_sf"/>
</dbReference>
<evidence type="ECO:0000313" key="4">
    <source>
        <dbReference type="EMBL" id="VVC04224.1"/>
    </source>
</evidence>
<organism evidence="4 5">
    <name type="scientific">Candidatus Bilamarchaeum dharawalense</name>
    <dbReference type="NCBI Taxonomy" id="2885759"/>
    <lineage>
        <taxon>Archaea</taxon>
        <taxon>Candidatus Micrarchaeota</taxon>
        <taxon>Candidatus Micrarchaeia</taxon>
        <taxon>Candidatus Anstonellales</taxon>
        <taxon>Candidatus Bilamarchaeaceae</taxon>
        <taxon>Candidatus Bilamarchaeum</taxon>
    </lineage>
</organism>
<dbReference type="InterPro" id="IPR002109">
    <property type="entry name" value="Glutaredoxin"/>
</dbReference>
<reference evidence="4 5" key="1">
    <citation type="submission" date="2019-08" db="EMBL/GenBank/DDBJ databases">
        <authorList>
            <person name="Vazquez-Campos X."/>
        </authorList>
    </citation>
    <scope>NUCLEOTIDE SEQUENCE [LARGE SCALE GENOMIC DNA]</scope>
    <source>
        <strain evidence="4">LFW-283_2</strain>
    </source>
</reference>
<dbReference type="PRINTS" id="PR00160">
    <property type="entry name" value="GLUTAREDOXIN"/>
</dbReference>
<evidence type="ECO:0000256" key="2">
    <source>
        <dbReference type="ARBA" id="ARBA00023284"/>
    </source>
</evidence>
<protein>
    <submittedName>
        <fullName evidence="4">Putative Thioredoxin</fullName>
    </submittedName>
</protein>
<dbReference type="InterPro" id="IPR011767">
    <property type="entry name" value="GLR_AS"/>
</dbReference>
<dbReference type="SUPFAM" id="SSF52833">
    <property type="entry name" value="Thioredoxin-like"/>
    <property type="match status" value="1"/>
</dbReference>
<dbReference type="EMBL" id="CABMJJ010000009">
    <property type="protein sequence ID" value="VVC04224.1"/>
    <property type="molecule type" value="Genomic_DNA"/>
</dbReference>
<evidence type="ECO:0000256" key="1">
    <source>
        <dbReference type="ARBA" id="ARBA00023157"/>
    </source>
</evidence>
<evidence type="ECO:0000313" key="5">
    <source>
        <dbReference type="Proteomes" id="UP000789941"/>
    </source>
</evidence>
<dbReference type="InterPro" id="IPR051548">
    <property type="entry name" value="Grx-like_ET"/>
</dbReference>
<sequence>MTSQDELEKIRKKKLQELRNMANEPEVIVYSTPSCPYCVRAKEYLTARGIKYKDYDVSVDRNKAKEMVEASGQMGVPVLQINGRVIVGFNRPLIDDALSKKPLMKREDLIQNIAFDPFSK</sequence>
<evidence type="ECO:0000259" key="3">
    <source>
        <dbReference type="Pfam" id="PF00462"/>
    </source>
</evidence>
<dbReference type="Pfam" id="PF00462">
    <property type="entry name" value="Glutaredoxin"/>
    <property type="match status" value="1"/>
</dbReference>
<dbReference type="InterPro" id="IPR011911">
    <property type="entry name" value="GlrX_YruB"/>
</dbReference>
<dbReference type="Gene3D" id="3.40.30.10">
    <property type="entry name" value="Glutaredoxin"/>
    <property type="match status" value="1"/>
</dbReference>
<dbReference type="PROSITE" id="PS51354">
    <property type="entry name" value="GLUTAREDOXIN_2"/>
    <property type="match status" value="1"/>
</dbReference>
<dbReference type="CDD" id="cd02976">
    <property type="entry name" value="NrdH"/>
    <property type="match status" value="1"/>
</dbReference>
<dbReference type="GO" id="GO:0009055">
    <property type="term" value="F:electron transfer activity"/>
    <property type="evidence" value="ECO:0007669"/>
    <property type="project" value="TreeGrafter"/>
</dbReference>
<name>A0A5E4LQH1_9ARCH</name>
<feature type="domain" description="Glutaredoxin" evidence="3">
    <location>
        <begin position="27"/>
        <end position="86"/>
    </location>
</feature>
<comment type="caution">
    <text evidence="4">The sequence shown here is derived from an EMBL/GenBank/DDBJ whole genome shotgun (WGS) entry which is preliminary data.</text>
</comment>
<keyword evidence="2" id="KW-0676">Redox-active center</keyword>
<dbReference type="Proteomes" id="UP000789941">
    <property type="component" value="Unassembled WGS sequence"/>
</dbReference>
<dbReference type="PANTHER" id="PTHR34386:SF1">
    <property type="entry name" value="GLUTAREDOXIN-LIKE PROTEIN NRDH"/>
    <property type="match status" value="1"/>
</dbReference>
<dbReference type="InterPro" id="IPR014025">
    <property type="entry name" value="Glutaredoxin_subgr"/>
</dbReference>
<dbReference type="AlphaFoldDB" id="A0A5E4LQH1"/>
<dbReference type="GO" id="GO:0045454">
    <property type="term" value="P:cell redox homeostasis"/>
    <property type="evidence" value="ECO:0007669"/>
    <property type="project" value="TreeGrafter"/>
</dbReference>